<dbReference type="InterPro" id="IPR035097">
    <property type="entry name" value="M29_N-terminal"/>
</dbReference>
<dbReference type="PANTHER" id="PTHR34448">
    <property type="entry name" value="AMINOPEPTIDASE"/>
    <property type="match status" value="1"/>
</dbReference>
<sequence length="409" mass="45932">MNFNEKLTQYAELAVQVGMNVQKGQYVLINTTTETLDFTRIVVKKAYEAGASRVEVNLTDEVIQRAFYEMAPDDEFNRYPEWVVRQRDELIEKKGVLLWIDAENPDLLDGISTERIAKQQKAAGQALENYRNAVTNDKIAWSIIAVPSKNWAKKVFPDKPEEEQVDALWDAIFHTVRIGDGDAVEKWKNHITELEKKAKLLNDKRYKKLHYKAPGTELSIALPEKHIWLSGASTTPEETPFIANMPTEEVYTAPLKTGVNGYVSNTKPLVFQGNVIDDFKLTFENGKVVKAEAVKGEELLNELLQSDEGSSYLGEVALVPHQSPISSSNILFYNTLFDENASNHLALGDAYPTCVEGARDLDKQAIQNLGLNTSITHEDFMIGNGEMDIDGELSDGTLEPIFRKGNWAF</sequence>
<dbReference type="Proteomes" id="UP000269301">
    <property type="component" value="Unassembled WGS sequence"/>
</dbReference>
<keyword evidence="6" id="KW-0645">Protease</keyword>
<dbReference type="RefSeq" id="WP_121204079.1">
    <property type="nucleotide sequence ID" value="NZ_RBZP01000005.1"/>
</dbReference>
<keyword evidence="9" id="KW-0482">Metalloprotease</keyword>
<dbReference type="SUPFAM" id="SSF144052">
    <property type="entry name" value="Thermophilic metalloprotease-like"/>
    <property type="match status" value="1"/>
</dbReference>
<organism evidence="10 11">
    <name type="scientific">Oceanobacillus halophilus</name>
    <dbReference type="NCBI Taxonomy" id="930130"/>
    <lineage>
        <taxon>Bacteria</taxon>
        <taxon>Bacillati</taxon>
        <taxon>Bacillota</taxon>
        <taxon>Bacilli</taxon>
        <taxon>Bacillales</taxon>
        <taxon>Bacillaceae</taxon>
        <taxon>Oceanobacillus</taxon>
    </lineage>
</organism>
<evidence type="ECO:0000256" key="8">
    <source>
        <dbReference type="ARBA" id="ARBA00022801"/>
    </source>
</evidence>
<dbReference type="Gene3D" id="3.40.1830.10">
    <property type="entry name" value="Thermophilic metalloprotease (M29)"/>
    <property type="match status" value="1"/>
</dbReference>
<evidence type="ECO:0000256" key="2">
    <source>
        <dbReference type="ARBA" id="ARBA00001946"/>
    </source>
</evidence>
<evidence type="ECO:0000256" key="4">
    <source>
        <dbReference type="ARBA" id="ARBA00008236"/>
    </source>
</evidence>
<keyword evidence="8" id="KW-0378">Hydrolase</keyword>
<dbReference type="GO" id="GO:0006508">
    <property type="term" value="P:proteolysis"/>
    <property type="evidence" value="ECO:0007669"/>
    <property type="project" value="UniProtKB-KW"/>
</dbReference>
<proteinExistence type="inferred from homology"/>
<dbReference type="OrthoDB" id="9803993at2"/>
<keyword evidence="7" id="KW-0479">Metal-binding</keyword>
<dbReference type="InterPro" id="IPR000787">
    <property type="entry name" value="Peptidase_M29"/>
</dbReference>
<comment type="similarity">
    <text evidence="4">Belongs to the peptidase M29 family.</text>
</comment>
<dbReference type="Pfam" id="PF02073">
    <property type="entry name" value="Peptidase_M29"/>
    <property type="match status" value="1"/>
</dbReference>
<evidence type="ECO:0000256" key="1">
    <source>
        <dbReference type="ARBA" id="ARBA00001941"/>
    </source>
</evidence>
<comment type="cofactor">
    <cofactor evidence="2">
        <name>Mg(2+)</name>
        <dbReference type="ChEBI" id="CHEBI:18420"/>
    </cofactor>
</comment>
<comment type="cofactor">
    <cofactor evidence="3">
        <name>Zn(2+)</name>
        <dbReference type="ChEBI" id="CHEBI:29105"/>
    </cofactor>
</comment>
<reference evidence="10 11" key="1">
    <citation type="journal article" date="2016" name="Int. J. Syst. Evol. Microbiol.">
        <title>Oceanobacillus halophilus sp. nov., a novel moderately halophilic bacterium from a hypersaline lake.</title>
        <authorList>
            <person name="Amoozegar M.A."/>
            <person name="Bagheri M."/>
            <person name="Makhdoumi A."/>
            <person name="Nikou M.M."/>
            <person name="Fazeli S.A.S."/>
            <person name="Schumann P."/>
            <person name="Sproer C."/>
            <person name="Sanchez-Porro C."/>
            <person name="Ventosa A."/>
        </authorList>
    </citation>
    <scope>NUCLEOTIDE SEQUENCE [LARGE SCALE GENOMIC DNA]</scope>
    <source>
        <strain evidence="10 11">DSM 23996</strain>
    </source>
</reference>
<evidence type="ECO:0000256" key="9">
    <source>
        <dbReference type="ARBA" id="ARBA00023049"/>
    </source>
</evidence>
<evidence type="ECO:0000256" key="7">
    <source>
        <dbReference type="ARBA" id="ARBA00022723"/>
    </source>
</evidence>
<dbReference type="PANTHER" id="PTHR34448:SF3">
    <property type="entry name" value="AMINOPEPTIDASE AMPS"/>
    <property type="match status" value="1"/>
</dbReference>
<dbReference type="PRINTS" id="PR00919">
    <property type="entry name" value="THERMOPTASE"/>
</dbReference>
<evidence type="ECO:0000256" key="3">
    <source>
        <dbReference type="ARBA" id="ARBA00001947"/>
    </source>
</evidence>
<name>A0A495A376_9BACI</name>
<accession>A0A495A376</accession>
<comment type="caution">
    <text evidence="10">The sequence shown here is derived from an EMBL/GenBank/DDBJ whole genome shotgun (WGS) entry which is preliminary data.</text>
</comment>
<keyword evidence="11" id="KW-1185">Reference proteome</keyword>
<evidence type="ECO:0000313" key="10">
    <source>
        <dbReference type="EMBL" id="RKQ33965.1"/>
    </source>
</evidence>
<evidence type="ECO:0000256" key="5">
    <source>
        <dbReference type="ARBA" id="ARBA00022438"/>
    </source>
</evidence>
<dbReference type="InterPro" id="IPR052170">
    <property type="entry name" value="M29_Exopeptidase"/>
</dbReference>
<evidence type="ECO:0000313" key="11">
    <source>
        <dbReference type="Proteomes" id="UP000269301"/>
    </source>
</evidence>
<dbReference type="GO" id="GO:0008237">
    <property type="term" value="F:metallopeptidase activity"/>
    <property type="evidence" value="ECO:0007669"/>
    <property type="project" value="UniProtKB-KW"/>
</dbReference>
<comment type="cofactor">
    <cofactor evidence="1">
        <name>Co(2+)</name>
        <dbReference type="ChEBI" id="CHEBI:48828"/>
    </cofactor>
</comment>
<dbReference type="GO" id="GO:0004177">
    <property type="term" value="F:aminopeptidase activity"/>
    <property type="evidence" value="ECO:0007669"/>
    <property type="project" value="UniProtKB-KW"/>
</dbReference>
<gene>
    <name evidence="10" type="ORF">D8M06_09085</name>
</gene>
<dbReference type="EMBL" id="RBZP01000005">
    <property type="protein sequence ID" value="RKQ33965.1"/>
    <property type="molecule type" value="Genomic_DNA"/>
</dbReference>
<protein>
    <submittedName>
        <fullName evidence="10">Aminopeptidase</fullName>
    </submittedName>
</protein>
<dbReference type="GO" id="GO:0046872">
    <property type="term" value="F:metal ion binding"/>
    <property type="evidence" value="ECO:0007669"/>
    <property type="project" value="UniProtKB-KW"/>
</dbReference>
<dbReference type="AlphaFoldDB" id="A0A495A376"/>
<evidence type="ECO:0000256" key="6">
    <source>
        <dbReference type="ARBA" id="ARBA00022670"/>
    </source>
</evidence>
<keyword evidence="5 10" id="KW-0031">Aminopeptidase</keyword>